<accession>A0A1B6MDQ6</accession>
<organism evidence="1">
    <name type="scientific">Graphocephala atropunctata</name>
    <dbReference type="NCBI Taxonomy" id="36148"/>
    <lineage>
        <taxon>Eukaryota</taxon>
        <taxon>Metazoa</taxon>
        <taxon>Ecdysozoa</taxon>
        <taxon>Arthropoda</taxon>
        <taxon>Hexapoda</taxon>
        <taxon>Insecta</taxon>
        <taxon>Pterygota</taxon>
        <taxon>Neoptera</taxon>
        <taxon>Paraneoptera</taxon>
        <taxon>Hemiptera</taxon>
        <taxon>Auchenorrhyncha</taxon>
        <taxon>Membracoidea</taxon>
        <taxon>Cicadellidae</taxon>
        <taxon>Cicadellinae</taxon>
        <taxon>Cicadellini</taxon>
        <taxon>Graphocephala</taxon>
    </lineage>
</organism>
<protein>
    <submittedName>
        <fullName evidence="1">Uncharacterized protein</fullName>
    </submittedName>
</protein>
<feature type="non-terminal residue" evidence="1">
    <location>
        <position position="1"/>
    </location>
</feature>
<dbReference type="EMBL" id="GEBQ01005909">
    <property type="protein sequence ID" value="JAT34068.1"/>
    <property type="molecule type" value="Transcribed_RNA"/>
</dbReference>
<name>A0A1B6MDQ6_9HEMI</name>
<dbReference type="AlphaFoldDB" id="A0A1B6MDQ6"/>
<sequence>HCLLYLIRPDPNGIRETLSIVATMFNTPIVVWFKDGEGSQRVDPSSPSEASPVNILCCKRDNHFDPIEKIFLKDQILGSTSLNRLTVATWHIEHQRKGESTIEKEYKVVDRHLIR</sequence>
<proteinExistence type="predicted"/>
<evidence type="ECO:0000313" key="1">
    <source>
        <dbReference type="EMBL" id="JAT34068.1"/>
    </source>
</evidence>
<gene>
    <name evidence="1" type="ORF">g.7416</name>
</gene>
<reference evidence="1" key="1">
    <citation type="submission" date="2015-11" db="EMBL/GenBank/DDBJ databases">
        <title>De novo transcriptome assembly of four potential Pierce s Disease insect vectors from Arizona vineyards.</title>
        <authorList>
            <person name="Tassone E.E."/>
        </authorList>
    </citation>
    <scope>NUCLEOTIDE SEQUENCE</scope>
</reference>
<feature type="non-terminal residue" evidence="1">
    <location>
        <position position="115"/>
    </location>
</feature>